<evidence type="ECO:0000259" key="5">
    <source>
        <dbReference type="Pfam" id="PF00496"/>
    </source>
</evidence>
<comment type="similarity">
    <text evidence="2">Belongs to the bacterial solute-binding protein 5 family.</text>
</comment>
<dbReference type="Pfam" id="PF00496">
    <property type="entry name" value="SBP_bac_5"/>
    <property type="match status" value="1"/>
</dbReference>
<dbReference type="CDD" id="cd08504">
    <property type="entry name" value="PBP2_OppA"/>
    <property type="match status" value="1"/>
</dbReference>
<reference evidence="6 7" key="1">
    <citation type="submission" date="2019-03" db="EMBL/GenBank/DDBJ databases">
        <title>Complete Genome Sequence of Leuconostoc kimchii strain NKJ218 Isolated from Homemade Kimchi.</title>
        <authorList>
            <person name="Jung J.Y."/>
            <person name="Jin H.M."/>
            <person name="Jung J.-W."/>
            <person name="Lee S.-Y."/>
            <person name="Ryu B.-G."/>
            <person name="Han S.-S."/>
            <person name="Kang H.K."/>
            <person name="Choi H.W."/>
            <person name="Chung E.J."/>
            <person name="Choi K.-M."/>
        </authorList>
    </citation>
    <scope>NUCLEOTIDE SEQUENCE [LARGE SCALE GENOMIC DNA]</scope>
    <source>
        <strain evidence="6 7">NKJ218</strain>
    </source>
</reference>
<evidence type="ECO:0000313" key="6">
    <source>
        <dbReference type="EMBL" id="QBR48153.1"/>
    </source>
</evidence>
<gene>
    <name evidence="6" type="ORF">EW139_08440</name>
</gene>
<dbReference type="EMBL" id="CP037939">
    <property type="protein sequence ID" value="QBR48153.1"/>
    <property type="molecule type" value="Genomic_DNA"/>
</dbReference>
<dbReference type="InterPro" id="IPR030678">
    <property type="entry name" value="Peptide/Ni-bd"/>
</dbReference>
<keyword evidence="3" id="KW-0813">Transport</keyword>
<dbReference type="PANTHER" id="PTHR30290:SF10">
    <property type="entry name" value="PERIPLASMIC OLIGOPEPTIDE-BINDING PROTEIN-RELATED"/>
    <property type="match status" value="1"/>
</dbReference>
<dbReference type="Gene3D" id="3.90.76.10">
    <property type="entry name" value="Dipeptide-binding Protein, Domain 1"/>
    <property type="match status" value="1"/>
</dbReference>
<keyword evidence="4" id="KW-0732">Signal</keyword>
<dbReference type="Gene3D" id="3.10.105.10">
    <property type="entry name" value="Dipeptide-binding Protein, Domain 3"/>
    <property type="match status" value="1"/>
</dbReference>
<feature type="domain" description="Solute-binding protein family 5" evidence="5">
    <location>
        <begin position="76"/>
        <end position="456"/>
    </location>
</feature>
<sequence length="533" mass="58879">MNKKLTIGVILAAVVLVGGYSFLNNQPKNTTGKTLNVTVQNTITTLDPNFADDVGSNWAETQTLQGLYTMDAKGSIVAGVADKVVKPTKNNTVYRIKLKSNQKWSDGSQVTANDFVASAKRQVDPASKSTRSNHFKDLAGYDAIRKQGANINTLGIKAPDAKTVEITLSHPVPYFNFILANQLYPINTDKVKEYGKKYGQTAATTVSNGAYQIKKWNQSATTWQFEKNPHYADAKDVHYQTIKTTVVTDATLASKQYLSGKVDEAEISGSVLTDLKKTNAADIQSKQKGRVVFIVWNSTDKIASNTNFKRAISYAIDRDVLAKQTLADGSTAAKSIIPSGEVSVAGQDLNHGLDLPFDKKKAQDYLKQAQSEIGEKKLKLTLNMADTDAYKSLGVYLKQRIETVLPDVTIELNRMPLNAEISAFNNRNFQAGTLSWSTDYNDPIDFLDTAYSGGAINFTKWHNKAYDNLIDQINAQGEANDKRYNLEKKAAALNNDLNGVTPLYQVSNVHLLNKKVRHLNYPVVGYQNYKYAE</sequence>
<dbReference type="PANTHER" id="PTHR30290">
    <property type="entry name" value="PERIPLASMIC BINDING COMPONENT OF ABC TRANSPORTER"/>
    <property type="match status" value="1"/>
</dbReference>
<evidence type="ECO:0000313" key="7">
    <source>
        <dbReference type="Proteomes" id="UP000295756"/>
    </source>
</evidence>
<evidence type="ECO:0000256" key="1">
    <source>
        <dbReference type="ARBA" id="ARBA00004196"/>
    </source>
</evidence>
<keyword evidence="7" id="KW-1185">Reference proteome</keyword>
<evidence type="ECO:0000256" key="2">
    <source>
        <dbReference type="ARBA" id="ARBA00005695"/>
    </source>
</evidence>
<dbReference type="Proteomes" id="UP000295756">
    <property type="component" value="Chromosome"/>
</dbReference>
<proteinExistence type="inferred from homology"/>
<dbReference type="Gene3D" id="3.40.190.10">
    <property type="entry name" value="Periplasmic binding protein-like II"/>
    <property type="match status" value="1"/>
</dbReference>
<evidence type="ECO:0000256" key="4">
    <source>
        <dbReference type="ARBA" id="ARBA00022729"/>
    </source>
</evidence>
<dbReference type="SUPFAM" id="SSF53850">
    <property type="entry name" value="Periplasmic binding protein-like II"/>
    <property type="match status" value="1"/>
</dbReference>
<dbReference type="InterPro" id="IPR000914">
    <property type="entry name" value="SBP_5_dom"/>
</dbReference>
<evidence type="ECO:0000256" key="3">
    <source>
        <dbReference type="ARBA" id="ARBA00022448"/>
    </source>
</evidence>
<dbReference type="RefSeq" id="WP_013103556.1">
    <property type="nucleotide sequence ID" value="NZ_CP037939.1"/>
</dbReference>
<accession>A0ABX5SM65</accession>
<name>A0ABX5SM65_9LACO</name>
<protein>
    <submittedName>
        <fullName evidence="6">Peptide ABC transporter substrate-binding protein</fullName>
    </submittedName>
</protein>
<comment type="subcellular location">
    <subcellularLocation>
        <location evidence="1">Cell envelope</location>
    </subcellularLocation>
</comment>
<dbReference type="InterPro" id="IPR039424">
    <property type="entry name" value="SBP_5"/>
</dbReference>
<dbReference type="PIRSF" id="PIRSF002741">
    <property type="entry name" value="MppA"/>
    <property type="match status" value="1"/>
</dbReference>
<organism evidence="6 7">
    <name type="scientific">Leuconostoc kimchii</name>
    <dbReference type="NCBI Taxonomy" id="136609"/>
    <lineage>
        <taxon>Bacteria</taxon>
        <taxon>Bacillati</taxon>
        <taxon>Bacillota</taxon>
        <taxon>Bacilli</taxon>
        <taxon>Lactobacillales</taxon>
        <taxon>Lactobacillaceae</taxon>
        <taxon>Leuconostoc</taxon>
    </lineage>
</organism>